<feature type="binding site" evidence="11">
    <location>
        <begin position="367"/>
        <end position="370"/>
    </location>
    <ligand>
        <name>substrate</name>
    </ligand>
</feature>
<dbReference type="SUPFAM" id="SSF54826">
    <property type="entry name" value="Enolase N-terminal domain-like"/>
    <property type="match status" value="1"/>
</dbReference>
<dbReference type="InterPro" id="IPR029017">
    <property type="entry name" value="Enolase-like_N"/>
</dbReference>
<feature type="binding site" evidence="11">
    <location>
        <position position="315"/>
    </location>
    <ligand>
        <name>substrate</name>
    </ligand>
</feature>
<dbReference type="GO" id="GO:0000287">
    <property type="term" value="F:magnesium ion binding"/>
    <property type="evidence" value="ECO:0007669"/>
    <property type="project" value="UniProtKB-UniRule"/>
</dbReference>
<evidence type="ECO:0000259" key="13">
    <source>
        <dbReference type="SMART" id="SM01192"/>
    </source>
</evidence>
<dbReference type="InterPro" id="IPR000941">
    <property type="entry name" value="Enolase"/>
</dbReference>
<evidence type="ECO:0000256" key="2">
    <source>
        <dbReference type="ARBA" id="ARBA00009604"/>
    </source>
</evidence>
<feature type="binding site" evidence="11">
    <location>
        <position position="159"/>
    </location>
    <ligand>
        <name>substrate</name>
    </ligand>
</feature>
<dbReference type="GO" id="GO:0006096">
    <property type="term" value="P:glycolytic process"/>
    <property type="evidence" value="ECO:0007669"/>
    <property type="project" value="UniProtKB-UniRule"/>
</dbReference>
<keyword evidence="8 9" id="KW-0456">Lyase</keyword>
<dbReference type="UniPathway" id="UPA00109">
    <property type="reaction ID" value="UER00187"/>
</dbReference>
<comment type="function">
    <text evidence="9">Catalyzes the reversible conversion of 2-phosphoglycerate (2-PG) into phosphoenolpyruvate (PEP). It is essential for the degradation of carbohydrates via glycolysis.</text>
</comment>
<evidence type="ECO:0000256" key="11">
    <source>
        <dbReference type="PIRSR" id="PIRSR001400-2"/>
    </source>
</evidence>
<dbReference type="GO" id="GO:0009986">
    <property type="term" value="C:cell surface"/>
    <property type="evidence" value="ECO:0007669"/>
    <property type="project" value="UniProtKB-SubCell"/>
</dbReference>
<dbReference type="GO" id="GO:0004634">
    <property type="term" value="F:phosphopyruvate hydratase activity"/>
    <property type="evidence" value="ECO:0007669"/>
    <property type="project" value="UniProtKB-UniRule"/>
</dbReference>
<feature type="binding site" evidence="9">
    <location>
        <position position="167"/>
    </location>
    <ligand>
        <name>(2R)-2-phosphoglycerate</name>
        <dbReference type="ChEBI" id="CHEBI:58289"/>
    </ligand>
</feature>
<feature type="binding site" evidence="11">
    <location>
        <position position="391"/>
    </location>
    <ligand>
        <name>substrate</name>
    </ligand>
</feature>
<evidence type="ECO:0000256" key="12">
    <source>
        <dbReference type="PIRSR" id="PIRSR001400-3"/>
    </source>
</evidence>
<feature type="binding site" evidence="9 12">
    <location>
        <position position="289"/>
    </location>
    <ligand>
        <name>Mg(2+)</name>
        <dbReference type="ChEBI" id="CHEBI:18420"/>
    </ligand>
</feature>
<evidence type="ECO:0000256" key="8">
    <source>
        <dbReference type="ARBA" id="ARBA00023239"/>
    </source>
</evidence>
<feature type="domain" description="Enolase N-terminal" evidence="14">
    <location>
        <begin position="4"/>
        <end position="133"/>
    </location>
</feature>
<feature type="active site" description="Proton donor" evidence="9 10">
    <location>
        <position position="209"/>
    </location>
</feature>
<gene>
    <name evidence="9" type="primary">eno</name>
    <name evidence="15" type="ORF">COU96_02455</name>
</gene>
<dbReference type="AlphaFoldDB" id="A0A2M8L587"/>
<feature type="domain" description="Enolase C-terminal TIM barrel" evidence="13">
    <location>
        <begin position="143"/>
        <end position="414"/>
    </location>
</feature>
<feature type="binding site" evidence="9">
    <location>
        <position position="340"/>
    </location>
    <ligand>
        <name>(2R)-2-phosphoglycerate</name>
        <dbReference type="ChEBI" id="CHEBI:58289"/>
    </ligand>
</feature>
<organism evidence="15 16">
    <name type="scientific">Candidatus Shapirobacteria bacterium CG10_big_fil_rev_8_21_14_0_10_38_14</name>
    <dbReference type="NCBI Taxonomy" id="1974483"/>
    <lineage>
        <taxon>Bacteria</taxon>
        <taxon>Candidatus Shapironibacteriota</taxon>
    </lineage>
</organism>
<protein>
    <recommendedName>
        <fullName evidence="4 9">Enolase</fullName>
        <ecNumber evidence="3 9">4.2.1.11</ecNumber>
    </recommendedName>
    <alternativeName>
        <fullName evidence="9">2-phospho-D-glycerate hydro-lyase</fullName>
    </alternativeName>
    <alternativeName>
        <fullName evidence="9">2-phosphoglycerate dehydratase</fullName>
    </alternativeName>
</protein>
<dbReference type="PIRSF" id="PIRSF001400">
    <property type="entry name" value="Enolase"/>
    <property type="match status" value="1"/>
</dbReference>
<sequence length="414" mass="45902">MAKIKNIQAREILDSRGNPTVECCLTLDDDSKATTSVPSGASVGKYEAIELRDQDAKRYNGLGVLKAVENINQTIASKLTGMEANQLEIDKNLILLDGTKEKSKLGANSLLSVSQALCKAVAVSKKIPCFEHVSHLYGLAKNELKMPLLIANIINGGKHGAGNLDFQEFHIVPSSKKTYSQALQMAEEIYQATKKVLIRHQAIHSVGDEGGFAPNLFTNLDALEVLMEAAKETQYALSQDVFLGLDVAANFFYEKNKYKIKDRTTPMGTNELVEFYRDLIRQYPLTTIEDPFYEDDWDGWIKLSQALETTIIIGDDLLATNKERVQEAIKKKVCSAILVKPNQIGTIAETIEVIKIARQAGWKIIVSHRSGETNDDFIADFSVGVGADYTKFGAPVRGERVAKYNRLLEIEKQL</sequence>
<comment type="cofactor">
    <cofactor evidence="9">
        <name>Mg(2+)</name>
        <dbReference type="ChEBI" id="CHEBI:18420"/>
    </cofactor>
    <text evidence="9">Binds a second Mg(2+) ion via substrate during catalysis.</text>
</comment>
<dbReference type="Gene3D" id="3.30.390.10">
    <property type="entry name" value="Enolase-like, N-terminal domain"/>
    <property type="match status" value="1"/>
</dbReference>
<dbReference type="SFLD" id="SFLDS00001">
    <property type="entry name" value="Enolase"/>
    <property type="match status" value="1"/>
</dbReference>
<dbReference type="GO" id="GO:0000015">
    <property type="term" value="C:phosphopyruvate hydratase complex"/>
    <property type="evidence" value="ECO:0007669"/>
    <property type="project" value="InterPro"/>
</dbReference>
<feature type="binding site" evidence="11">
    <location>
        <position position="168"/>
    </location>
    <ligand>
        <name>substrate</name>
    </ligand>
</feature>
<dbReference type="PANTHER" id="PTHR11902:SF1">
    <property type="entry name" value="ENOLASE"/>
    <property type="match status" value="1"/>
</dbReference>
<dbReference type="HAMAP" id="MF_00318">
    <property type="entry name" value="Enolase"/>
    <property type="match status" value="1"/>
</dbReference>
<dbReference type="EMBL" id="PFEL01000092">
    <property type="protein sequence ID" value="PJE68938.1"/>
    <property type="molecule type" value="Genomic_DNA"/>
</dbReference>
<dbReference type="NCBIfam" id="TIGR01060">
    <property type="entry name" value="eno"/>
    <property type="match status" value="1"/>
</dbReference>
<comment type="catalytic activity">
    <reaction evidence="9">
        <text>(2R)-2-phosphoglycerate = phosphoenolpyruvate + H2O</text>
        <dbReference type="Rhea" id="RHEA:10164"/>
        <dbReference type="ChEBI" id="CHEBI:15377"/>
        <dbReference type="ChEBI" id="CHEBI:58289"/>
        <dbReference type="ChEBI" id="CHEBI:58702"/>
        <dbReference type="EC" id="4.2.1.11"/>
    </reaction>
</comment>
<dbReference type="InterPro" id="IPR020810">
    <property type="entry name" value="Enolase_C"/>
</dbReference>
<comment type="subcellular location">
    <subcellularLocation>
        <location evidence="9">Cytoplasm</location>
    </subcellularLocation>
    <subcellularLocation>
        <location evidence="9">Secreted</location>
    </subcellularLocation>
    <subcellularLocation>
        <location evidence="9">Cell surface</location>
    </subcellularLocation>
    <text evidence="9">Fractions of enolase are present in both the cytoplasm and on the cell surface.</text>
</comment>
<dbReference type="PANTHER" id="PTHR11902">
    <property type="entry name" value="ENOLASE"/>
    <property type="match status" value="1"/>
</dbReference>
<evidence type="ECO:0000259" key="14">
    <source>
        <dbReference type="SMART" id="SM01193"/>
    </source>
</evidence>
<evidence type="ECO:0000256" key="6">
    <source>
        <dbReference type="ARBA" id="ARBA00022842"/>
    </source>
</evidence>
<dbReference type="SMART" id="SM01192">
    <property type="entry name" value="Enolase_C"/>
    <property type="match status" value="1"/>
</dbReference>
<proteinExistence type="inferred from homology"/>
<dbReference type="SUPFAM" id="SSF51604">
    <property type="entry name" value="Enolase C-terminal domain-like"/>
    <property type="match status" value="1"/>
</dbReference>
<dbReference type="PRINTS" id="PR00148">
    <property type="entry name" value="ENOLASE"/>
</dbReference>
<comment type="cofactor">
    <cofactor evidence="12">
        <name>Mg(2+)</name>
        <dbReference type="ChEBI" id="CHEBI:18420"/>
    </cofactor>
    <text evidence="12">Mg(2+) is required for catalysis and for stabilizing the dimer.</text>
</comment>
<evidence type="ECO:0000256" key="5">
    <source>
        <dbReference type="ARBA" id="ARBA00022525"/>
    </source>
</evidence>
<dbReference type="Gene3D" id="3.20.20.120">
    <property type="entry name" value="Enolase-like C-terminal domain"/>
    <property type="match status" value="1"/>
</dbReference>
<feature type="binding site" evidence="9 12">
    <location>
        <position position="246"/>
    </location>
    <ligand>
        <name>Mg(2+)</name>
        <dbReference type="ChEBI" id="CHEBI:18420"/>
    </ligand>
</feature>
<feature type="binding site" evidence="9">
    <location>
        <position position="369"/>
    </location>
    <ligand>
        <name>(2R)-2-phosphoglycerate</name>
        <dbReference type="ChEBI" id="CHEBI:58289"/>
    </ligand>
</feature>
<keyword evidence="9" id="KW-0963">Cytoplasm</keyword>
<dbReference type="GO" id="GO:0005576">
    <property type="term" value="C:extracellular region"/>
    <property type="evidence" value="ECO:0007669"/>
    <property type="project" value="UniProtKB-SubCell"/>
</dbReference>
<evidence type="ECO:0000256" key="7">
    <source>
        <dbReference type="ARBA" id="ARBA00023152"/>
    </source>
</evidence>
<comment type="similarity">
    <text evidence="2 9">Belongs to the enolase family.</text>
</comment>
<dbReference type="CDD" id="cd03313">
    <property type="entry name" value="enolase"/>
    <property type="match status" value="1"/>
</dbReference>
<dbReference type="EC" id="4.2.1.11" evidence="3 9"/>
<keyword evidence="9 12" id="KW-0479">Metal-binding</keyword>
<keyword evidence="6 9" id="KW-0460">Magnesium</keyword>
<reference evidence="16" key="1">
    <citation type="submission" date="2017-09" db="EMBL/GenBank/DDBJ databases">
        <title>Depth-based differentiation of microbial function through sediment-hosted aquifers and enrichment of novel symbionts in the deep terrestrial subsurface.</title>
        <authorList>
            <person name="Probst A.J."/>
            <person name="Ladd B."/>
            <person name="Jarett J.K."/>
            <person name="Geller-Mcgrath D.E."/>
            <person name="Sieber C.M.K."/>
            <person name="Emerson J.B."/>
            <person name="Anantharaman K."/>
            <person name="Thomas B.C."/>
            <person name="Malmstrom R."/>
            <person name="Stieglmeier M."/>
            <person name="Klingl A."/>
            <person name="Woyke T."/>
            <person name="Ryan C.M."/>
            <person name="Banfield J.F."/>
        </authorList>
    </citation>
    <scope>NUCLEOTIDE SEQUENCE [LARGE SCALE GENOMIC DNA]</scope>
</reference>
<dbReference type="Pfam" id="PF00113">
    <property type="entry name" value="Enolase_C"/>
    <property type="match status" value="1"/>
</dbReference>
<dbReference type="Proteomes" id="UP000229500">
    <property type="component" value="Unassembled WGS sequence"/>
</dbReference>
<comment type="pathway">
    <text evidence="1 9">Carbohydrate degradation; glycolysis; pyruvate from D-glyceraldehyde 3-phosphate: step 4/5.</text>
</comment>
<dbReference type="InterPro" id="IPR036849">
    <property type="entry name" value="Enolase-like_C_sf"/>
</dbReference>
<keyword evidence="7 9" id="KW-0324">Glycolysis</keyword>
<evidence type="ECO:0000313" key="16">
    <source>
        <dbReference type="Proteomes" id="UP000229500"/>
    </source>
</evidence>
<evidence type="ECO:0000256" key="4">
    <source>
        <dbReference type="ARBA" id="ARBA00017068"/>
    </source>
</evidence>
<evidence type="ECO:0000256" key="10">
    <source>
        <dbReference type="PIRSR" id="PIRSR001400-1"/>
    </source>
</evidence>
<keyword evidence="15" id="KW-0670">Pyruvate</keyword>
<dbReference type="SFLD" id="SFLDG00178">
    <property type="entry name" value="enolase"/>
    <property type="match status" value="1"/>
</dbReference>
<feature type="active site" description="Proton acceptor" evidence="9 10">
    <location>
        <position position="340"/>
    </location>
</feature>
<dbReference type="InterPro" id="IPR020811">
    <property type="entry name" value="Enolase_N"/>
</dbReference>
<evidence type="ECO:0000313" key="15">
    <source>
        <dbReference type="EMBL" id="PJE68938.1"/>
    </source>
</evidence>
<feature type="binding site" evidence="9">
    <location>
        <position position="370"/>
    </location>
    <ligand>
        <name>(2R)-2-phosphoglycerate</name>
        <dbReference type="ChEBI" id="CHEBI:58289"/>
    </ligand>
</feature>
<name>A0A2M8L587_9BACT</name>
<dbReference type="Pfam" id="PF03952">
    <property type="entry name" value="Enolase_N"/>
    <property type="match status" value="1"/>
</dbReference>
<accession>A0A2M8L587</accession>
<evidence type="ECO:0000256" key="9">
    <source>
        <dbReference type="HAMAP-Rule" id="MF_00318"/>
    </source>
</evidence>
<evidence type="ECO:0000256" key="1">
    <source>
        <dbReference type="ARBA" id="ARBA00005031"/>
    </source>
</evidence>
<evidence type="ECO:0000256" key="3">
    <source>
        <dbReference type="ARBA" id="ARBA00012058"/>
    </source>
</evidence>
<keyword evidence="5 9" id="KW-0964">Secreted</keyword>
<feature type="binding site" evidence="9">
    <location>
        <position position="391"/>
    </location>
    <ligand>
        <name>(2R)-2-phosphoglycerate</name>
        <dbReference type="ChEBI" id="CHEBI:58289"/>
    </ligand>
</feature>
<dbReference type="SMART" id="SM01193">
    <property type="entry name" value="Enolase_N"/>
    <property type="match status" value="1"/>
</dbReference>
<feature type="binding site" evidence="9 12">
    <location>
        <position position="315"/>
    </location>
    <ligand>
        <name>Mg(2+)</name>
        <dbReference type="ChEBI" id="CHEBI:18420"/>
    </ligand>
</feature>
<comment type="caution">
    <text evidence="15">The sequence shown here is derived from an EMBL/GenBank/DDBJ whole genome shotgun (WGS) entry which is preliminary data.</text>
</comment>
<dbReference type="SFLD" id="SFLDF00002">
    <property type="entry name" value="enolase"/>
    <property type="match status" value="1"/>
</dbReference>
<feature type="binding site" evidence="11">
    <location>
        <position position="289"/>
    </location>
    <ligand>
        <name>substrate</name>
    </ligand>
</feature>